<dbReference type="AlphaFoldDB" id="A0A9N8V4V6"/>
<reference evidence="1" key="1">
    <citation type="submission" date="2021-06" db="EMBL/GenBank/DDBJ databases">
        <authorList>
            <person name="Kallberg Y."/>
            <person name="Tangrot J."/>
            <person name="Rosling A."/>
        </authorList>
    </citation>
    <scope>NUCLEOTIDE SEQUENCE</scope>
    <source>
        <strain evidence="1">87-6 pot B 2015</strain>
    </source>
</reference>
<organism evidence="1 2">
    <name type="scientific">Funneliformis mosseae</name>
    <name type="common">Endomycorrhizal fungus</name>
    <name type="synonym">Glomus mosseae</name>
    <dbReference type="NCBI Taxonomy" id="27381"/>
    <lineage>
        <taxon>Eukaryota</taxon>
        <taxon>Fungi</taxon>
        <taxon>Fungi incertae sedis</taxon>
        <taxon>Mucoromycota</taxon>
        <taxon>Glomeromycotina</taxon>
        <taxon>Glomeromycetes</taxon>
        <taxon>Glomerales</taxon>
        <taxon>Glomeraceae</taxon>
        <taxon>Funneliformis</taxon>
    </lineage>
</organism>
<dbReference type="Proteomes" id="UP000789375">
    <property type="component" value="Unassembled WGS sequence"/>
</dbReference>
<evidence type="ECO:0000313" key="2">
    <source>
        <dbReference type="Proteomes" id="UP000789375"/>
    </source>
</evidence>
<comment type="caution">
    <text evidence="1">The sequence shown here is derived from an EMBL/GenBank/DDBJ whole genome shotgun (WGS) entry which is preliminary data.</text>
</comment>
<accession>A0A9N8V4V6</accession>
<name>A0A9N8V4V6_FUNMO</name>
<sequence>MEVSDNAEEFPNILNILASVLNIKAVIRETMKARPLNEAICLTSSSVSLQLN</sequence>
<dbReference type="EMBL" id="CAJVPP010000056">
    <property type="protein sequence ID" value="CAG8438059.1"/>
    <property type="molecule type" value="Genomic_DNA"/>
</dbReference>
<keyword evidence="2" id="KW-1185">Reference proteome</keyword>
<gene>
    <name evidence="1" type="ORF">FMOSSE_LOCUS571</name>
</gene>
<proteinExistence type="predicted"/>
<protein>
    <submittedName>
        <fullName evidence="1">2013_t:CDS:1</fullName>
    </submittedName>
</protein>
<evidence type="ECO:0000313" key="1">
    <source>
        <dbReference type="EMBL" id="CAG8438059.1"/>
    </source>
</evidence>